<keyword evidence="2" id="KW-1185">Reference proteome</keyword>
<dbReference type="AlphaFoldDB" id="A0A4R2HUE9"/>
<dbReference type="RefSeq" id="WP_132208018.1">
    <property type="nucleotide sequence ID" value="NZ_SLWN01000002.1"/>
</dbReference>
<dbReference type="Proteomes" id="UP000294508">
    <property type="component" value="Unassembled WGS sequence"/>
</dbReference>
<sequence>MSRSSLGSRAVPTTRRIVIGSAVVLASLGIWTTASAAATGIEPRSGYAVAPPSTEQRACTLDGFVIEHLPDGIGTPTDFEYEWEDVSFHSRVWETAPDPEGAYKVDLTMKTMRGEKLSDLEALKDFLAEYEEKDPETWELRPVKVGAYDGLVAGDEVFYFVSPGVAAEVSLDRGRFSEQDLLDTATGFHPETTS</sequence>
<comment type="caution">
    <text evidence="1">The sequence shown here is derived from an EMBL/GenBank/DDBJ whole genome shotgun (WGS) entry which is preliminary data.</text>
</comment>
<gene>
    <name evidence="1" type="ORF">EV652_102284</name>
</gene>
<dbReference type="EMBL" id="SLWN01000002">
    <property type="protein sequence ID" value="TCO34218.1"/>
    <property type="molecule type" value="Genomic_DNA"/>
</dbReference>
<proteinExistence type="predicted"/>
<reference evidence="1 2" key="1">
    <citation type="journal article" date="2015" name="Stand. Genomic Sci.">
        <title>Genomic Encyclopedia of Bacterial and Archaeal Type Strains, Phase III: the genomes of soil and plant-associated and newly described type strains.</title>
        <authorList>
            <person name="Whitman W.B."/>
            <person name="Woyke T."/>
            <person name="Klenk H.P."/>
            <person name="Zhou Y."/>
            <person name="Lilburn T.G."/>
            <person name="Beck B.J."/>
            <person name="De Vos P."/>
            <person name="Vandamme P."/>
            <person name="Eisen J.A."/>
            <person name="Garrity G."/>
            <person name="Hugenholtz P."/>
            <person name="Kyrpides N.C."/>
        </authorList>
    </citation>
    <scope>NUCLEOTIDE SEQUENCE [LARGE SCALE GENOMIC DNA]</scope>
    <source>
        <strain evidence="1 2">VKM Ac-2572</strain>
    </source>
</reference>
<organism evidence="1 2">
    <name type="scientific">Kribbella steppae</name>
    <dbReference type="NCBI Taxonomy" id="2512223"/>
    <lineage>
        <taxon>Bacteria</taxon>
        <taxon>Bacillati</taxon>
        <taxon>Actinomycetota</taxon>
        <taxon>Actinomycetes</taxon>
        <taxon>Propionibacteriales</taxon>
        <taxon>Kribbellaceae</taxon>
        <taxon>Kribbella</taxon>
    </lineage>
</organism>
<accession>A0A4R2HUE9</accession>
<protein>
    <submittedName>
        <fullName evidence="1">Uncharacterized protein</fullName>
    </submittedName>
</protein>
<dbReference type="OrthoDB" id="5146724at2"/>
<name>A0A4R2HUE9_9ACTN</name>
<evidence type="ECO:0000313" key="2">
    <source>
        <dbReference type="Proteomes" id="UP000294508"/>
    </source>
</evidence>
<evidence type="ECO:0000313" key="1">
    <source>
        <dbReference type="EMBL" id="TCO34218.1"/>
    </source>
</evidence>